<protein>
    <submittedName>
        <fullName evidence="5">Uncharacterized protein</fullName>
    </submittedName>
</protein>
<dbReference type="EMBL" id="JRXF01000031">
    <property type="protein sequence ID" value="KOC90195.1"/>
    <property type="molecule type" value="Genomic_DNA"/>
</dbReference>
<evidence type="ECO:0000313" key="7">
    <source>
        <dbReference type="Proteomes" id="UP000037088"/>
    </source>
</evidence>
<dbReference type="InterPro" id="IPR010425">
    <property type="entry name" value="Caps_synth_GfcC-like_C"/>
</dbReference>
<evidence type="ECO:0000259" key="2">
    <source>
        <dbReference type="Pfam" id="PF06251"/>
    </source>
</evidence>
<dbReference type="AlphaFoldDB" id="A0A0L7T4B9"/>
<evidence type="ECO:0000259" key="3">
    <source>
        <dbReference type="Pfam" id="PF20616"/>
    </source>
</evidence>
<dbReference type="RefSeq" id="WP_052902003.1">
    <property type="nucleotide sequence ID" value="NZ_JRXE01000031.1"/>
</dbReference>
<dbReference type="Gene3D" id="6.10.250.2280">
    <property type="match status" value="2"/>
</dbReference>
<dbReference type="OrthoDB" id="5592890at2"/>
<evidence type="ECO:0000313" key="5">
    <source>
        <dbReference type="EMBL" id="KOC90195.1"/>
    </source>
</evidence>
<dbReference type="Pfam" id="PF20616">
    <property type="entry name" value="Caps_syn_GfcC_N"/>
    <property type="match status" value="1"/>
</dbReference>
<evidence type="ECO:0000313" key="4">
    <source>
        <dbReference type="EMBL" id="KOC87828.1"/>
    </source>
</evidence>
<dbReference type="EMBL" id="JRXE01000031">
    <property type="protein sequence ID" value="KOC87828.1"/>
    <property type="molecule type" value="Genomic_DNA"/>
</dbReference>
<name>A0A0L7T4B9_9GAMM</name>
<dbReference type="Proteomes" id="UP000037088">
    <property type="component" value="Unassembled WGS sequence"/>
</dbReference>
<feature type="signal peptide" evidence="1">
    <location>
        <begin position="1"/>
        <end position="21"/>
    </location>
</feature>
<sequence>MKKTTVFLAGILSCLTISAIADSKVSVYYPGQQEISVVSHAANLSQLVASPALQGKTWWPGTVISERQATAVAEQHYQQLMARLKAWAAESEGEKAATINNVIQQLSAIKVTGRLEATLDPDWLRMRPELNRRLAGEYSVYTLPKPHSVTLLGAITGSGKVSWQPGGDTRDYLDGHDRLAGADRNIAVIISPSGEITQAPVAYWNHRHVEVEPGSIIYIGFSSWSLPGAYEDLNQQIISVLTHRIPD</sequence>
<organism evidence="5 6">
    <name type="scientific">Winslowiella iniecta</name>
    <dbReference type="NCBI Taxonomy" id="1560201"/>
    <lineage>
        <taxon>Bacteria</taxon>
        <taxon>Pseudomonadati</taxon>
        <taxon>Pseudomonadota</taxon>
        <taxon>Gammaproteobacteria</taxon>
        <taxon>Enterobacterales</taxon>
        <taxon>Erwiniaceae</taxon>
        <taxon>Winslowiella</taxon>
    </lineage>
</organism>
<keyword evidence="1" id="KW-0732">Signal</keyword>
<keyword evidence="7" id="KW-1185">Reference proteome</keyword>
<dbReference type="Proteomes" id="UP000036851">
    <property type="component" value="Unassembled WGS sequence"/>
</dbReference>
<accession>A0A0L7T4B9</accession>
<dbReference type="Gene3D" id="3.10.560.10">
    <property type="entry name" value="Outer membrane lipoprotein wza domain like"/>
    <property type="match status" value="1"/>
</dbReference>
<dbReference type="InterPro" id="IPR046459">
    <property type="entry name" value="Caps_syn_GfcC_N"/>
</dbReference>
<proteinExistence type="predicted"/>
<feature type="domain" description="Capsule biosynthesis GfcC-like C-terminal" evidence="2">
    <location>
        <begin position="158"/>
        <end position="246"/>
    </location>
</feature>
<comment type="caution">
    <text evidence="5">The sequence shown here is derived from an EMBL/GenBank/DDBJ whole genome shotgun (WGS) entry which is preliminary data.</text>
</comment>
<evidence type="ECO:0000313" key="6">
    <source>
        <dbReference type="Proteomes" id="UP000036851"/>
    </source>
</evidence>
<dbReference type="Pfam" id="PF06251">
    <property type="entry name" value="Caps_syn_GfcC_C"/>
    <property type="match status" value="1"/>
</dbReference>
<feature type="chain" id="PRO_5008219396" evidence="1">
    <location>
        <begin position="22"/>
        <end position="247"/>
    </location>
</feature>
<evidence type="ECO:0000256" key="1">
    <source>
        <dbReference type="SAM" id="SignalP"/>
    </source>
</evidence>
<dbReference type="STRING" id="1560201.NG42_18645"/>
<feature type="domain" description="Capsule biosynthesis GfcC-like N-terminal" evidence="3">
    <location>
        <begin position="21"/>
        <end position="145"/>
    </location>
</feature>
<reference evidence="6 7" key="1">
    <citation type="journal article" date="2015" name="Int. J. Syst. Evol. Microbiol.">
        <title>Erwinia iniecta sp. nov., isolated from Russian wheat aphids (Diuraphis noxia).</title>
        <authorList>
            <person name="Campillo T."/>
            <person name="Luna E."/>
            <person name="Portier P."/>
            <person name="Fischer-Le Saux M."/>
            <person name="Lapitan N."/>
            <person name="Tisserat N.A."/>
            <person name="Leach J.E."/>
        </authorList>
    </citation>
    <scope>NUCLEOTIDE SEQUENCE [LARGE SCALE GENOMIC DNA]</scope>
    <source>
        <strain evidence="4 7">B120</strain>
        <strain evidence="5 6">B149</strain>
    </source>
</reference>
<dbReference type="PATRIC" id="fig|1560201.3.peg.3950"/>
<gene>
    <name evidence="4" type="ORF">NG42_18645</name>
    <name evidence="5" type="ORF">NG43_17440</name>
</gene>